<name>A0A6N3C0D7_9ACTN</name>
<gene>
    <name evidence="3" type="ORF">CALFYP39_01394</name>
</gene>
<dbReference type="InterPro" id="IPR036390">
    <property type="entry name" value="WH_DNA-bd_sf"/>
</dbReference>
<dbReference type="SUPFAM" id="SSF52540">
    <property type="entry name" value="P-loop containing nucleoside triphosphate hydrolases"/>
    <property type="match status" value="1"/>
</dbReference>
<evidence type="ECO:0000259" key="2">
    <source>
        <dbReference type="Pfam" id="PF03008"/>
    </source>
</evidence>
<dbReference type="InterPro" id="IPR027417">
    <property type="entry name" value="P-loop_NTPase"/>
</dbReference>
<dbReference type="Pfam" id="PF03008">
    <property type="entry name" value="DUF234"/>
    <property type="match status" value="1"/>
</dbReference>
<dbReference type="AlphaFoldDB" id="A0A6N3C0D7"/>
<protein>
    <submittedName>
        <fullName evidence="3">Archaeal ATPase</fullName>
    </submittedName>
</protein>
<dbReference type="PANTHER" id="PTHR34704:SF1">
    <property type="entry name" value="ATPASE"/>
    <property type="match status" value="1"/>
</dbReference>
<dbReference type="InterPro" id="IPR011579">
    <property type="entry name" value="ATPase_dom"/>
</dbReference>
<dbReference type="SUPFAM" id="SSF52980">
    <property type="entry name" value="Restriction endonuclease-like"/>
    <property type="match status" value="1"/>
</dbReference>
<evidence type="ECO:0000259" key="1">
    <source>
        <dbReference type="Pfam" id="PF01637"/>
    </source>
</evidence>
<dbReference type="EMBL" id="CACRTW010000021">
    <property type="protein sequence ID" value="VYU08834.1"/>
    <property type="molecule type" value="Genomic_DNA"/>
</dbReference>
<dbReference type="PANTHER" id="PTHR34704">
    <property type="entry name" value="ATPASE"/>
    <property type="match status" value="1"/>
</dbReference>
<dbReference type="InterPro" id="IPR004256">
    <property type="entry name" value="DUF234"/>
</dbReference>
<organism evidence="3">
    <name type="scientific">Collinsella aerofaciens</name>
    <dbReference type="NCBI Taxonomy" id="74426"/>
    <lineage>
        <taxon>Bacteria</taxon>
        <taxon>Bacillati</taxon>
        <taxon>Actinomycetota</taxon>
        <taxon>Coriobacteriia</taxon>
        <taxon>Coriobacteriales</taxon>
        <taxon>Coriobacteriaceae</taxon>
        <taxon>Collinsella</taxon>
    </lineage>
</organism>
<dbReference type="GO" id="GO:0005524">
    <property type="term" value="F:ATP binding"/>
    <property type="evidence" value="ECO:0007669"/>
    <property type="project" value="InterPro"/>
</dbReference>
<sequence length="460" mass="51619">MFVGRQSELESLETAYQKGSFQFAVVYGRRRVGKTSLLRAFTQDKPSVIFFTGQQTVASENLALLSREMLGNSAAGAAFPSIQVALESVFERAKAEQVILVIDEYPYLAESDPGVSSCLQTLIDRHKDKSNLFLVLCGSSMSFMEHQVLGHQSPLYGRRTMQLRIDPFVVFDVAQMLPDAPIERIIELYSVVGGMPLYLSQLDSTRSTQWNLEHALLRQDAFLYAEPQNYLLQEVRSPAIYNGVIAAIANGCVRPKEIADVTRLATPQVARLLDALIDLRIVERVTPVAKATKRQVVYRICDNLFRFWYRFVPQYTGTIEEGLGAAVAARIVKRDLSSFVGPTFEEVCRQWLIRQVVEGELDVLPKAIGSWWGTNPATRHQEEIDIVLEDADGELVVGECKWRNEPVDTDVLETLERRSALLGRPIKQYYLFSKGGFSEACQNRATQASSARLVGLEQLL</sequence>
<feature type="domain" description="ATPase" evidence="1">
    <location>
        <begin position="2"/>
        <end position="202"/>
    </location>
</feature>
<accession>A0A6N3C0D7</accession>
<dbReference type="RefSeq" id="WP_156599412.1">
    <property type="nucleotide sequence ID" value="NZ_CACRTW010000021.1"/>
</dbReference>
<proteinExistence type="predicted"/>
<dbReference type="CDD" id="cd00882">
    <property type="entry name" value="Ras_like_GTPase"/>
    <property type="match status" value="1"/>
</dbReference>
<dbReference type="Pfam" id="PF01637">
    <property type="entry name" value="ATPase_2"/>
    <property type="match status" value="1"/>
</dbReference>
<dbReference type="SUPFAM" id="SSF46785">
    <property type="entry name" value="Winged helix' DNA-binding domain"/>
    <property type="match status" value="1"/>
</dbReference>
<evidence type="ECO:0000313" key="3">
    <source>
        <dbReference type="EMBL" id="VYU08834.1"/>
    </source>
</evidence>
<dbReference type="InterPro" id="IPR011335">
    <property type="entry name" value="Restrct_endonuc-II-like"/>
</dbReference>
<dbReference type="Gene3D" id="3.40.50.300">
    <property type="entry name" value="P-loop containing nucleotide triphosphate hydrolases"/>
    <property type="match status" value="1"/>
</dbReference>
<reference evidence="3" key="1">
    <citation type="submission" date="2019-11" db="EMBL/GenBank/DDBJ databases">
        <authorList>
            <person name="Feng L."/>
        </authorList>
    </citation>
    <scope>NUCLEOTIDE SEQUENCE</scope>
    <source>
        <strain evidence="3">CaerofaciensLFYP39</strain>
    </source>
</reference>
<feature type="domain" description="DUF234" evidence="2">
    <location>
        <begin position="308"/>
        <end position="404"/>
    </location>
</feature>